<sequence>MSAGWIDAHAHPERVSLDEELALLVDAGVVGFVAIGTDPASSQEAARIADQLATERLDLSVGATIGIHPHDAEAHGGAIADLAALVVEYPGIVVGVGECGLDYHYDYSPRPVQRRVFAEQVALAHRLGLALVVHTREAWADTEAILDDAPSPPAVIIHSFSEGPDEAERALARGWYLSFSGIVTFKNAQPVREALRLAPIERLLVETDTPFLAPVPLRGRPNHIANVAVTGRFVASEKGVDADRLAAITAATTRRLFGLREVEPSP</sequence>
<feature type="binding site" evidence="3">
    <location>
        <position position="98"/>
    </location>
    <ligand>
        <name>a divalent metal cation</name>
        <dbReference type="ChEBI" id="CHEBI:60240"/>
        <label>1</label>
    </ligand>
</feature>
<dbReference type="Gene3D" id="3.20.20.140">
    <property type="entry name" value="Metal-dependent hydrolases"/>
    <property type="match status" value="1"/>
</dbReference>
<feature type="binding site" evidence="3">
    <location>
        <position position="9"/>
    </location>
    <ligand>
        <name>a divalent metal cation</name>
        <dbReference type="ChEBI" id="CHEBI:60240"/>
        <label>1</label>
    </ligand>
</feature>
<dbReference type="GO" id="GO:0005829">
    <property type="term" value="C:cytosol"/>
    <property type="evidence" value="ECO:0007669"/>
    <property type="project" value="TreeGrafter"/>
</dbReference>
<dbReference type="Proteomes" id="UP000000771">
    <property type="component" value="Chromosome"/>
</dbReference>
<dbReference type="PANTHER" id="PTHR46124:SF2">
    <property type="entry name" value="D-AMINOACYL-TRNA DEACYLASE"/>
    <property type="match status" value="1"/>
</dbReference>
<dbReference type="RefSeq" id="WP_015797984.1">
    <property type="nucleotide sequence ID" value="NC_013124.1"/>
</dbReference>
<keyword evidence="5" id="KW-1185">Reference proteome</keyword>
<accession>C7M395</accession>
<dbReference type="OrthoDB" id="9810005at2"/>
<dbReference type="InterPro" id="IPR001130">
    <property type="entry name" value="TatD-like"/>
</dbReference>
<dbReference type="PANTHER" id="PTHR46124">
    <property type="entry name" value="D-AMINOACYL-TRNA DEACYLASE"/>
    <property type="match status" value="1"/>
</dbReference>
<evidence type="ECO:0000313" key="4">
    <source>
        <dbReference type="EMBL" id="ACU53489.1"/>
    </source>
</evidence>
<gene>
    <name evidence="4" type="ordered locus">Afer_0528</name>
</gene>
<feature type="binding site" evidence="3">
    <location>
        <position position="11"/>
    </location>
    <ligand>
        <name>a divalent metal cation</name>
        <dbReference type="ChEBI" id="CHEBI:60240"/>
        <label>1</label>
    </ligand>
</feature>
<dbReference type="PIRSF" id="PIRSF005902">
    <property type="entry name" value="DNase_TatD"/>
    <property type="match status" value="1"/>
</dbReference>
<dbReference type="SUPFAM" id="SSF51556">
    <property type="entry name" value="Metallo-dependent hydrolases"/>
    <property type="match status" value="1"/>
</dbReference>
<keyword evidence="2 4" id="KW-0378">Hydrolase</keyword>
<dbReference type="eggNOG" id="COG0084">
    <property type="taxonomic scope" value="Bacteria"/>
</dbReference>
<evidence type="ECO:0000256" key="2">
    <source>
        <dbReference type="ARBA" id="ARBA00022801"/>
    </source>
</evidence>
<feature type="binding site" evidence="3">
    <location>
        <position position="158"/>
    </location>
    <ligand>
        <name>a divalent metal cation</name>
        <dbReference type="ChEBI" id="CHEBI:60240"/>
        <label>2</label>
    </ligand>
</feature>
<evidence type="ECO:0000256" key="3">
    <source>
        <dbReference type="PIRSR" id="PIRSR005902-1"/>
    </source>
</evidence>
<dbReference type="CDD" id="cd01310">
    <property type="entry name" value="TatD_DNAse"/>
    <property type="match status" value="1"/>
</dbReference>
<reference evidence="4 5" key="1">
    <citation type="journal article" date="2009" name="Stand. Genomic Sci.">
        <title>Complete genome sequence of Acidimicrobium ferrooxidans type strain (ICP).</title>
        <authorList>
            <person name="Clum A."/>
            <person name="Nolan M."/>
            <person name="Lang E."/>
            <person name="Glavina Del Rio T."/>
            <person name="Tice H."/>
            <person name="Copeland A."/>
            <person name="Cheng J.F."/>
            <person name="Lucas S."/>
            <person name="Chen F."/>
            <person name="Bruce D."/>
            <person name="Goodwin L."/>
            <person name="Pitluck S."/>
            <person name="Ivanova N."/>
            <person name="Mavrommatis K."/>
            <person name="Mikhailova N."/>
            <person name="Pati A."/>
            <person name="Chen A."/>
            <person name="Palaniappan K."/>
            <person name="Goker M."/>
            <person name="Spring S."/>
            <person name="Land M."/>
            <person name="Hauser L."/>
            <person name="Chang Y.J."/>
            <person name="Jeffries C.C."/>
            <person name="Chain P."/>
            <person name="Bristow J."/>
            <person name="Eisen J.A."/>
            <person name="Markowitz V."/>
            <person name="Hugenholtz P."/>
            <person name="Kyrpides N.C."/>
            <person name="Klenk H.P."/>
            <person name="Lapidus A."/>
        </authorList>
    </citation>
    <scope>NUCLEOTIDE SEQUENCE [LARGE SCALE GENOMIC DNA]</scope>
    <source>
        <strain evidence="5">DSM 10331 / JCM 15462 / NBRC 103882 / ICP</strain>
    </source>
</reference>
<feature type="binding site" evidence="3">
    <location>
        <position position="134"/>
    </location>
    <ligand>
        <name>a divalent metal cation</name>
        <dbReference type="ChEBI" id="CHEBI:60240"/>
        <label>2</label>
    </ligand>
</feature>
<dbReference type="STRING" id="525909.Afer_0528"/>
<protein>
    <submittedName>
        <fullName evidence="4">Hydrolase, TatD family</fullName>
    </submittedName>
</protein>
<evidence type="ECO:0000256" key="1">
    <source>
        <dbReference type="ARBA" id="ARBA00022723"/>
    </source>
</evidence>
<keyword evidence="1 3" id="KW-0479">Metal-binding</keyword>
<evidence type="ECO:0000313" key="5">
    <source>
        <dbReference type="Proteomes" id="UP000000771"/>
    </source>
</evidence>
<dbReference type="KEGG" id="afo:Afer_0528"/>
<feature type="binding site" evidence="3">
    <location>
        <position position="208"/>
    </location>
    <ligand>
        <name>a divalent metal cation</name>
        <dbReference type="ChEBI" id="CHEBI:60240"/>
        <label>1</label>
    </ligand>
</feature>
<proteinExistence type="predicted"/>
<dbReference type="InterPro" id="IPR032466">
    <property type="entry name" value="Metal_Hydrolase"/>
</dbReference>
<dbReference type="HOGENOM" id="CLU_031506_4_3_11"/>
<dbReference type="EMBL" id="CP001631">
    <property type="protein sequence ID" value="ACU53489.1"/>
    <property type="molecule type" value="Genomic_DNA"/>
</dbReference>
<name>C7M395_ACIFD</name>
<dbReference type="Pfam" id="PF01026">
    <property type="entry name" value="TatD_DNase"/>
    <property type="match status" value="1"/>
</dbReference>
<organism evidence="4 5">
    <name type="scientific">Acidimicrobium ferrooxidans (strain DSM 10331 / JCM 15462 / NBRC 103882 / ICP)</name>
    <dbReference type="NCBI Taxonomy" id="525909"/>
    <lineage>
        <taxon>Bacteria</taxon>
        <taxon>Bacillati</taxon>
        <taxon>Actinomycetota</taxon>
        <taxon>Acidimicrobiia</taxon>
        <taxon>Acidimicrobiales</taxon>
        <taxon>Acidimicrobiaceae</taxon>
        <taxon>Acidimicrobium</taxon>
    </lineage>
</organism>
<dbReference type="AlphaFoldDB" id="C7M395"/>
<dbReference type="GO" id="GO:0016788">
    <property type="term" value="F:hydrolase activity, acting on ester bonds"/>
    <property type="evidence" value="ECO:0007669"/>
    <property type="project" value="InterPro"/>
</dbReference>
<dbReference type="GO" id="GO:0046872">
    <property type="term" value="F:metal ion binding"/>
    <property type="evidence" value="ECO:0007669"/>
    <property type="project" value="UniProtKB-KW"/>
</dbReference>
<dbReference type="FunFam" id="3.20.20.140:FF:000005">
    <property type="entry name" value="TatD family hydrolase"/>
    <property type="match status" value="1"/>
</dbReference>